<evidence type="ECO:0000256" key="3">
    <source>
        <dbReference type="ARBA" id="ARBA00023027"/>
    </source>
</evidence>
<reference evidence="5 6" key="1">
    <citation type="submission" date="2024-01" db="EMBL/GenBank/DDBJ databases">
        <title>The genomes of 5 underutilized Papilionoideae crops provide insights into root nodulation and disease resistance.</title>
        <authorList>
            <person name="Yuan L."/>
        </authorList>
    </citation>
    <scope>NUCLEOTIDE SEQUENCE [LARGE SCALE GENOMIC DNA]</scope>
    <source>
        <strain evidence="5">LY-2023</strain>
        <tissue evidence="5">Leaf</tissue>
    </source>
</reference>
<evidence type="ECO:0000313" key="6">
    <source>
        <dbReference type="Proteomes" id="UP001359559"/>
    </source>
</evidence>
<keyword evidence="2" id="KW-0677">Repeat</keyword>
<dbReference type="InterPro" id="IPR032675">
    <property type="entry name" value="LRR_dom_sf"/>
</dbReference>
<evidence type="ECO:0000259" key="4">
    <source>
        <dbReference type="PROSITE" id="PS50104"/>
    </source>
</evidence>
<dbReference type="GO" id="GO:0006952">
    <property type="term" value="P:defense response"/>
    <property type="evidence" value="ECO:0007669"/>
    <property type="project" value="InterPro"/>
</dbReference>
<dbReference type="InterPro" id="IPR035897">
    <property type="entry name" value="Toll_tir_struct_dom_sf"/>
</dbReference>
<keyword evidence="3" id="KW-0520">NAD</keyword>
<dbReference type="PROSITE" id="PS50104">
    <property type="entry name" value="TIR"/>
    <property type="match status" value="1"/>
</dbReference>
<proteinExistence type="predicted"/>
<dbReference type="SUPFAM" id="SSF52058">
    <property type="entry name" value="L domain-like"/>
    <property type="match status" value="1"/>
</dbReference>
<dbReference type="SMART" id="SM00255">
    <property type="entry name" value="TIR"/>
    <property type="match status" value="1"/>
</dbReference>
<dbReference type="GO" id="GO:0007165">
    <property type="term" value="P:signal transduction"/>
    <property type="evidence" value="ECO:0007669"/>
    <property type="project" value="InterPro"/>
</dbReference>
<dbReference type="InterPro" id="IPR000157">
    <property type="entry name" value="TIR_dom"/>
</dbReference>
<dbReference type="FunFam" id="3.40.50.10140:FF:000007">
    <property type="entry name" value="Disease resistance protein (TIR-NBS-LRR class)"/>
    <property type="match status" value="1"/>
</dbReference>
<dbReference type="PANTHER" id="PTHR11017:SF290">
    <property type="entry name" value="ADP-RIBOSYL CYCLASE_CYCLIC ADP-RIBOSE HYDROLASE"/>
    <property type="match status" value="1"/>
</dbReference>
<comment type="caution">
    <text evidence="5">The sequence shown here is derived from an EMBL/GenBank/DDBJ whole genome shotgun (WGS) entry which is preliminary data.</text>
</comment>
<evidence type="ECO:0000313" key="5">
    <source>
        <dbReference type="EMBL" id="KAK7272448.1"/>
    </source>
</evidence>
<dbReference type="Gene3D" id="3.40.50.10140">
    <property type="entry name" value="Toll/interleukin-1 receptor homology (TIR) domain"/>
    <property type="match status" value="1"/>
</dbReference>
<dbReference type="Pfam" id="PF01582">
    <property type="entry name" value="TIR"/>
    <property type="match status" value="1"/>
</dbReference>
<dbReference type="Proteomes" id="UP001359559">
    <property type="component" value="Unassembled WGS sequence"/>
</dbReference>
<dbReference type="Gene3D" id="3.80.10.10">
    <property type="entry name" value="Ribonuclease Inhibitor"/>
    <property type="match status" value="3"/>
</dbReference>
<accession>A0AAN9FIF6</accession>
<name>A0AAN9FIF6_CLITE</name>
<gene>
    <name evidence="5" type="ORF">RJT34_29050</name>
</gene>
<dbReference type="EMBL" id="JAYKXN010000007">
    <property type="protein sequence ID" value="KAK7272448.1"/>
    <property type="molecule type" value="Genomic_DNA"/>
</dbReference>
<organism evidence="5 6">
    <name type="scientific">Clitoria ternatea</name>
    <name type="common">Butterfly pea</name>
    <dbReference type="NCBI Taxonomy" id="43366"/>
    <lineage>
        <taxon>Eukaryota</taxon>
        <taxon>Viridiplantae</taxon>
        <taxon>Streptophyta</taxon>
        <taxon>Embryophyta</taxon>
        <taxon>Tracheophyta</taxon>
        <taxon>Spermatophyta</taxon>
        <taxon>Magnoliopsida</taxon>
        <taxon>eudicotyledons</taxon>
        <taxon>Gunneridae</taxon>
        <taxon>Pentapetalae</taxon>
        <taxon>rosids</taxon>
        <taxon>fabids</taxon>
        <taxon>Fabales</taxon>
        <taxon>Fabaceae</taxon>
        <taxon>Papilionoideae</taxon>
        <taxon>50 kb inversion clade</taxon>
        <taxon>NPAAA clade</taxon>
        <taxon>indigoferoid/millettioid clade</taxon>
        <taxon>Phaseoleae</taxon>
        <taxon>Clitoria</taxon>
    </lineage>
</organism>
<dbReference type="InterPro" id="IPR045344">
    <property type="entry name" value="C-JID"/>
</dbReference>
<sequence length="934" mass="107247">MYVSSSLVRRNREIWLGEDAELCMYVEPSSLTLPGFNLHLLPTVSTILQVQMVFATSKEFYRWAQSIQVRALHLKIYNSLLTSSKSLILSPFRALLGRLRRTPHLLLSHGGIASSSSNTIRSYRYDVFISFRGVDTRNNLVDHLYNHLDRKGIFVFKDDQRLQKGEFISPQLVQAIKDSRLSIIVFSTNYASSSWCLDEMATIVECHQQFNQTVYPVFYDVDPSHVRKQNGVYEKAFALHTQNFRQDPSKVYQWKTAMTTLAKSAGWDVRNKPEFEEIENIVQAVTKKLGHRFSGFADNLDQCIRNPALWSRLWLHRDLYQVLMTQSETNNVEAIVLRQEDDVFMCKAEGFSKLKNLKLLILYQNSFEGTLDFLSNNLRYLFWHGYPFPSLPSKFKPYSLTELNLPESRIQRLWEGRKSFSFLERVDLSNSKCLIETPDFELCREIKRLDLTGCTNLSQVHSSIGLLSKLTYLSLRNCSNLVSLDFRNACNLSSLKVLSLSGCTKLESMPDITGASNLEYLDIEGCTSLSTLHESIGTLSKNKFLSLKDCTNLVSLPDSINSLTSLMTLHLCGCSKLAKLPLNYAFSDYSFCMKSLIFLDLGFCNLLEVPDAIGELRYLERLDLQGNKFYSVPDSINKLSCLAYLNLAHCHNLGHLPLIPSKSESLVGRYFQTTSGSRDHRSGLYVFDCPKLTSRYARYVFTWLTRLVKQPRHFRCGFDIVTPRSWDVANLRNSFIPNWFDHKFTGESIISIVHCDVDDDWIGFAFCVAFEADNPLAISSSSHHSSSSPLPHPFYLSCESEYTEQRFDMTLNLELDKSDDSQHFWTIYISKEHCHFIESGANITFKSCPGLVVKEWGLRRVVKQDIEDMEKYIEQRILPPSRVDKSLIIEYIKKRSSSSMPKIQLPYNWLVNEEDEVENFEAKAKENDLCNLGL</sequence>
<dbReference type="InterPro" id="IPR044974">
    <property type="entry name" value="Disease_R_plants"/>
</dbReference>
<evidence type="ECO:0000256" key="1">
    <source>
        <dbReference type="ARBA" id="ARBA00022614"/>
    </source>
</evidence>
<dbReference type="AlphaFoldDB" id="A0AAN9FIF6"/>
<dbReference type="SUPFAM" id="SSF52200">
    <property type="entry name" value="Toll/Interleukin receptor TIR domain"/>
    <property type="match status" value="1"/>
</dbReference>
<dbReference type="Pfam" id="PF20160">
    <property type="entry name" value="C-JID"/>
    <property type="match status" value="1"/>
</dbReference>
<evidence type="ECO:0000256" key="2">
    <source>
        <dbReference type="ARBA" id="ARBA00022737"/>
    </source>
</evidence>
<dbReference type="PANTHER" id="PTHR11017">
    <property type="entry name" value="LEUCINE-RICH REPEAT-CONTAINING PROTEIN"/>
    <property type="match status" value="1"/>
</dbReference>
<keyword evidence="6" id="KW-1185">Reference proteome</keyword>
<feature type="domain" description="TIR" evidence="4">
    <location>
        <begin position="123"/>
        <end position="289"/>
    </location>
</feature>
<protein>
    <recommendedName>
        <fullName evidence="4">TIR domain-containing protein</fullName>
    </recommendedName>
</protein>
<keyword evidence="1" id="KW-0433">Leucine-rich repeat</keyword>